<evidence type="ECO:0000256" key="2">
    <source>
        <dbReference type="ARBA" id="ARBA00023315"/>
    </source>
</evidence>
<comment type="caution">
    <text evidence="4">The sequence shown here is derived from an EMBL/GenBank/DDBJ whole genome shotgun (WGS) entry which is preliminary data.</text>
</comment>
<dbReference type="InterPro" id="IPR016181">
    <property type="entry name" value="Acyl_CoA_acyltransferase"/>
</dbReference>
<proteinExistence type="predicted"/>
<dbReference type="CDD" id="cd04301">
    <property type="entry name" value="NAT_SF"/>
    <property type="match status" value="1"/>
</dbReference>
<dbReference type="InterPro" id="IPR000182">
    <property type="entry name" value="GNAT_dom"/>
</dbReference>
<keyword evidence="2" id="KW-0012">Acyltransferase</keyword>
<name>A0A4R2BVR3_9HYPH</name>
<reference evidence="4 5" key="1">
    <citation type="submission" date="2019-03" db="EMBL/GenBank/DDBJ databases">
        <title>Genomic Encyclopedia of Type Strains, Phase IV (KMG-V): Genome sequencing to study the core and pangenomes of soil and plant-associated prokaryotes.</title>
        <authorList>
            <person name="Whitman W."/>
        </authorList>
    </citation>
    <scope>NUCLEOTIDE SEQUENCE [LARGE SCALE GENOMIC DNA]</scope>
    <source>
        <strain evidence="4 5">23C40</strain>
    </source>
</reference>
<dbReference type="PROSITE" id="PS51186">
    <property type="entry name" value="GNAT"/>
    <property type="match status" value="1"/>
</dbReference>
<accession>A0A4R2BVR3</accession>
<dbReference type="InterPro" id="IPR050832">
    <property type="entry name" value="Bact_Acetyltransf"/>
</dbReference>
<evidence type="ECO:0000313" key="4">
    <source>
        <dbReference type="EMBL" id="TCN30249.1"/>
    </source>
</evidence>
<keyword evidence="1 4" id="KW-0808">Transferase</keyword>
<dbReference type="EMBL" id="SLVU01000008">
    <property type="protein sequence ID" value="TCN30249.1"/>
    <property type="molecule type" value="Genomic_DNA"/>
</dbReference>
<dbReference type="PANTHER" id="PTHR43877">
    <property type="entry name" value="AMINOALKYLPHOSPHONATE N-ACETYLTRANSFERASE-RELATED-RELATED"/>
    <property type="match status" value="1"/>
</dbReference>
<feature type="domain" description="N-acetyltransferase" evidence="3">
    <location>
        <begin position="1"/>
        <end position="148"/>
    </location>
</feature>
<protein>
    <submittedName>
        <fullName evidence="4">Putative acetyltransferase</fullName>
    </submittedName>
</protein>
<dbReference type="RefSeq" id="WP_132075711.1">
    <property type="nucleotide sequence ID" value="NZ_SLVU01000008.1"/>
</dbReference>
<gene>
    <name evidence="4" type="ORF">EV184_108121</name>
</gene>
<dbReference type="Pfam" id="PF00583">
    <property type="entry name" value="Acetyltransf_1"/>
    <property type="match status" value="1"/>
</dbReference>
<evidence type="ECO:0000259" key="3">
    <source>
        <dbReference type="PROSITE" id="PS51186"/>
    </source>
</evidence>
<organism evidence="4 5">
    <name type="scientific">Sinorhizobium americanum</name>
    <dbReference type="NCBI Taxonomy" id="194963"/>
    <lineage>
        <taxon>Bacteria</taxon>
        <taxon>Pseudomonadati</taxon>
        <taxon>Pseudomonadota</taxon>
        <taxon>Alphaproteobacteria</taxon>
        <taxon>Hyphomicrobiales</taxon>
        <taxon>Rhizobiaceae</taxon>
        <taxon>Sinorhizobium/Ensifer group</taxon>
        <taxon>Sinorhizobium</taxon>
    </lineage>
</organism>
<dbReference type="GO" id="GO:0016747">
    <property type="term" value="F:acyltransferase activity, transferring groups other than amino-acyl groups"/>
    <property type="evidence" value="ECO:0007669"/>
    <property type="project" value="InterPro"/>
</dbReference>
<dbReference type="SUPFAM" id="SSF55729">
    <property type="entry name" value="Acyl-CoA N-acyltransferases (Nat)"/>
    <property type="match status" value="1"/>
</dbReference>
<dbReference type="Proteomes" id="UP000295043">
    <property type="component" value="Unassembled WGS sequence"/>
</dbReference>
<dbReference type="AlphaFoldDB" id="A0A4R2BVR3"/>
<dbReference type="Gene3D" id="3.40.630.30">
    <property type="match status" value="1"/>
</dbReference>
<evidence type="ECO:0000313" key="5">
    <source>
        <dbReference type="Proteomes" id="UP000295043"/>
    </source>
</evidence>
<evidence type="ECO:0000256" key="1">
    <source>
        <dbReference type="ARBA" id="ARBA00022679"/>
    </source>
</evidence>
<sequence>MIIRPETQGDIETIRQVTEAAFAGQPYSDQTEARIIERLRADGALTLSLVAEEDGEVIGHIAFSPVTIMPFAAGWYGLGPVSVRPDRQGRGTGSALVRQGLDRMRNLGASGCVLAGNPAFYGRFGFRNDPALVFPGCAPQYFMVLPLAETRVSGTVSYHPAFEPA</sequence>
<dbReference type="PANTHER" id="PTHR43877:SF1">
    <property type="entry name" value="ACETYLTRANSFERASE"/>
    <property type="match status" value="1"/>
</dbReference>